<feature type="region of interest" description="Disordered" evidence="1">
    <location>
        <begin position="163"/>
        <end position="190"/>
    </location>
</feature>
<name>A0A9W8YZC5_9PEZI</name>
<keyword evidence="3" id="KW-1185">Reference proteome</keyword>
<evidence type="ECO:0000313" key="3">
    <source>
        <dbReference type="Proteomes" id="UP001140453"/>
    </source>
</evidence>
<dbReference type="Proteomes" id="UP001140453">
    <property type="component" value="Unassembled WGS sequence"/>
</dbReference>
<feature type="compositionally biased region" description="Low complexity" evidence="1">
    <location>
        <begin position="98"/>
        <end position="111"/>
    </location>
</feature>
<reference evidence="2" key="1">
    <citation type="submission" date="2022-10" db="EMBL/GenBank/DDBJ databases">
        <title>Tapping the CABI collections for fungal endophytes: first genome assemblies for Collariella, Neodidymelliopsis, Ascochyta clinopodiicola, Didymella pomorum, Didymosphaeria variabile, Neocosmospora piperis and Neocucurbitaria cava.</title>
        <authorList>
            <person name="Hill R."/>
        </authorList>
    </citation>
    <scope>NUCLEOTIDE SEQUENCE</scope>
    <source>
        <strain evidence="2">IMI 355082</strain>
    </source>
</reference>
<feature type="compositionally biased region" description="Low complexity" evidence="1">
    <location>
        <begin position="163"/>
        <end position="174"/>
    </location>
</feature>
<dbReference type="EMBL" id="JAPEVB010000002">
    <property type="protein sequence ID" value="KAJ4394704.1"/>
    <property type="molecule type" value="Genomic_DNA"/>
</dbReference>
<feature type="region of interest" description="Disordered" evidence="1">
    <location>
        <begin position="65"/>
        <end position="111"/>
    </location>
</feature>
<sequence>MASNTNAPVDAAVDAPCELPKRPTFFFSAVPFNLIFGRLLSNTMTRIRRLFSTLWALVIQQRITGGSSKKPQDGAAEAENESQRGEMVNGEGDNMQASSSQQTCTGTTSSSTVDLSSIVSHANGIVIPNHKANDTVNDGGRGRGAFALEDRLLDFLRNVPGWSPDRAASPSADSYHNAGGSFNESDDEELQFSMDDLVNCDHHYAP</sequence>
<protein>
    <submittedName>
        <fullName evidence="2">Uncharacterized protein</fullName>
    </submittedName>
</protein>
<gene>
    <name evidence="2" type="ORF">N0V93_003923</name>
</gene>
<proteinExistence type="predicted"/>
<evidence type="ECO:0000313" key="2">
    <source>
        <dbReference type="EMBL" id="KAJ4394704.1"/>
    </source>
</evidence>
<dbReference type="OrthoDB" id="10517287at2759"/>
<comment type="caution">
    <text evidence="2">The sequence shown here is derived from an EMBL/GenBank/DDBJ whole genome shotgun (WGS) entry which is preliminary data.</text>
</comment>
<dbReference type="AlphaFoldDB" id="A0A9W8YZC5"/>
<evidence type="ECO:0000256" key="1">
    <source>
        <dbReference type="SAM" id="MobiDB-lite"/>
    </source>
</evidence>
<organism evidence="2 3">
    <name type="scientific">Gnomoniopsis smithogilvyi</name>
    <dbReference type="NCBI Taxonomy" id="1191159"/>
    <lineage>
        <taxon>Eukaryota</taxon>
        <taxon>Fungi</taxon>
        <taxon>Dikarya</taxon>
        <taxon>Ascomycota</taxon>
        <taxon>Pezizomycotina</taxon>
        <taxon>Sordariomycetes</taxon>
        <taxon>Sordariomycetidae</taxon>
        <taxon>Diaporthales</taxon>
        <taxon>Gnomoniaceae</taxon>
        <taxon>Gnomoniopsis</taxon>
    </lineage>
</organism>
<accession>A0A9W8YZC5</accession>